<dbReference type="InterPro" id="IPR011990">
    <property type="entry name" value="TPR-like_helical_dom_sf"/>
</dbReference>
<gene>
    <name evidence="1" type="ORF">F0L74_05490</name>
</gene>
<dbReference type="Gene3D" id="1.25.40.390">
    <property type="match status" value="1"/>
</dbReference>
<reference evidence="1 2" key="1">
    <citation type="submission" date="2019-09" db="EMBL/GenBank/DDBJ databases">
        <title>Chitinophaga ginsengihumi sp. nov., isolated from soil of ginseng rhizosphere.</title>
        <authorList>
            <person name="Lee J."/>
        </authorList>
    </citation>
    <scope>NUCLEOTIDE SEQUENCE [LARGE SCALE GENOMIC DNA]</scope>
    <source>
        <strain evidence="1 2">BN140078</strain>
    </source>
</reference>
<comment type="caution">
    <text evidence="1">The sequence shown here is derived from an EMBL/GenBank/DDBJ whole genome shotgun (WGS) entry which is preliminary data.</text>
</comment>
<dbReference type="PROSITE" id="PS51257">
    <property type="entry name" value="PROKAR_LIPOPROTEIN"/>
    <property type="match status" value="1"/>
</dbReference>
<protein>
    <submittedName>
        <fullName evidence="1">SusD/RagB family nutrient-binding outer membrane lipoprotein</fullName>
    </submittedName>
</protein>
<dbReference type="RefSeq" id="WP_149836804.1">
    <property type="nucleotide sequence ID" value="NZ_VUOC01000001.1"/>
</dbReference>
<dbReference type="Pfam" id="PF12771">
    <property type="entry name" value="SusD-like_2"/>
    <property type="match status" value="1"/>
</dbReference>
<keyword evidence="1" id="KW-0449">Lipoprotein</keyword>
<keyword evidence="2" id="KW-1185">Reference proteome</keyword>
<sequence length="520" mass="56851">MLRTIHKLIYVAVMGVLALQACDKGFEEMNVNPDASPVVEPEYMFSKALLDGISGGYGTSTATYYSTSVVCAGGAIQHFATYKDVPGLGDKYYWQQGSYPYAFFENSYPGAVNEITTVVQALEKDAAASGNKLPIARIWRVYVMHRLTDLYGDIPYTDAIKGYTDNNFTPVYDQQSAIYPNMLKELEDAAAAINLDASVPTFGAGDFIYKGNATQWKKFAYSLMLRLGMRLTKIDPALAQTWVGKAIAGGVITTEADVAYMKYADGPQTYNQNPASFDMLSNNFASADGTSNTEGGKYAKTFIDFLKTNNDPRLPVIAVVWVNGQPNSSPAVQKGMPNGLLGKPADFISYSEPNPATILQKSAPYIIMSGGEMNLLLAEAAARGWYGGDISAAFTAGITVSMHNWALFGGAGIISNENINTYLTAHPFNNTGALTDKLNQIHTQMWVTLFLDEQEGWANWRRTGFPALVPVNIPGNITNGTIPRRLIYPPSEESVNSANFQQAVDRQGPNDFVTRVWWDK</sequence>
<dbReference type="InterPro" id="IPR041662">
    <property type="entry name" value="SusD-like_2"/>
</dbReference>
<dbReference type="AlphaFoldDB" id="A0A5B2W226"/>
<organism evidence="1 2">
    <name type="scientific">Chitinophaga agrisoli</name>
    <dbReference type="NCBI Taxonomy" id="2607653"/>
    <lineage>
        <taxon>Bacteria</taxon>
        <taxon>Pseudomonadati</taxon>
        <taxon>Bacteroidota</taxon>
        <taxon>Chitinophagia</taxon>
        <taxon>Chitinophagales</taxon>
        <taxon>Chitinophagaceae</taxon>
        <taxon>Chitinophaga</taxon>
    </lineage>
</organism>
<dbReference type="EMBL" id="VUOC01000001">
    <property type="protein sequence ID" value="KAA2245415.1"/>
    <property type="molecule type" value="Genomic_DNA"/>
</dbReference>
<accession>A0A5B2W226</accession>
<reference evidence="1 2" key="2">
    <citation type="submission" date="2019-09" db="EMBL/GenBank/DDBJ databases">
        <authorList>
            <person name="Jin C."/>
        </authorList>
    </citation>
    <scope>NUCLEOTIDE SEQUENCE [LARGE SCALE GENOMIC DNA]</scope>
    <source>
        <strain evidence="1 2">BN140078</strain>
    </source>
</reference>
<proteinExistence type="predicted"/>
<dbReference type="Proteomes" id="UP000324611">
    <property type="component" value="Unassembled WGS sequence"/>
</dbReference>
<evidence type="ECO:0000313" key="2">
    <source>
        <dbReference type="Proteomes" id="UP000324611"/>
    </source>
</evidence>
<name>A0A5B2W226_9BACT</name>
<evidence type="ECO:0000313" key="1">
    <source>
        <dbReference type="EMBL" id="KAA2245415.1"/>
    </source>
</evidence>
<dbReference type="SUPFAM" id="SSF48452">
    <property type="entry name" value="TPR-like"/>
    <property type="match status" value="1"/>
</dbReference>